<dbReference type="Proteomes" id="UP000054007">
    <property type="component" value="Unassembled WGS sequence"/>
</dbReference>
<dbReference type="EMBL" id="KN880435">
    <property type="protein sequence ID" value="KIY73622.1"/>
    <property type="molecule type" value="Genomic_DNA"/>
</dbReference>
<name>A0A0D7BT71_9AGAR</name>
<accession>A0A0D7BT71</accession>
<protein>
    <submittedName>
        <fullName evidence="1">Uncharacterized protein</fullName>
    </submittedName>
</protein>
<gene>
    <name evidence="1" type="ORF">CYLTODRAFT_485468</name>
</gene>
<evidence type="ECO:0000313" key="1">
    <source>
        <dbReference type="EMBL" id="KIY73622.1"/>
    </source>
</evidence>
<evidence type="ECO:0000313" key="2">
    <source>
        <dbReference type="Proteomes" id="UP000054007"/>
    </source>
</evidence>
<sequence length="311" mass="34927">MNLNPYYNHQEAAASLASFAQVRTEHEITNMEWPVQSVVFSNYHAQRGKANLGAEIYDSSEDETEANFTIPCVITSVRLLPVNWRDRTPSTFRHLSQSVSFTGLSNPYFERILETITRLEADFARLHPFGSFDKIVPVILPVHGHKTLVANNRIFTENGSASDAIPFSDDEDPSGRLAHTASLFTLPGSTFVHTDSNRVGFNRITLDVDNNKVSSPGTPHMFRAGDIVELSVSLITVPIMPPATAEQRSSRLAVDKRFKSVLRLNDMWHWNDSFSKEADVTQKTQDPDVMLPTLKAKDGFPTRTLKRRRLA</sequence>
<dbReference type="AlphaFoldDB" id="A0A0D7BT71"/>
<keyword evidence="2" id="KW-1185">Reference proteome</keyword>
<organism evidence="1 2">
    <name type="scientific">Cylindrobasidium torrendii FP15055 ss-10</name>
    <dbReference type="NCBI Taxonomy" id="1314674"/>
    <lineage>
        <taxon>Eukaryota</taxon>
        <taxon>Fungi</taxon>
        <taxon>Dikarya</taxon>
        <taxon>Basidiomycota</taxon>
        <taxon>Agaricomycotina</taxon>
        <taxon>Agaricomycetes</taxon>
        <taxon>Agaricomycetidae</taxon>
        <taxon>Agaricales</taxon>
        <taxon>Marasmiineae</taxon>
        <taxon>Physalacriaceae</taxon>
        <taxon>Cylindrobasidium</taxon>
    </lineage>
</organism>
<dbReference type="OrthoDB" id="3269456at2759"/>
<reference evidence="1 2" key="1">
    <citation type="journal article" date="2015" name="Fungal Genet. Biol.">
        <title>Evolution of novel wood decay mechanisms in Agaricales revealed by the genome sequences of Fistulina hepatica and Cylindrobasidium torrendii.</title>
        <authorList>
            <person name="Floudas D."/>
            <person name="Held B.W."/>
            <person name="Riley R."/>
            <person name="Nagy L.G."/>
            <person name="Koehler G."/>
            <person name="Ransdell A.S."/>
            <person name="Younus H."/>
            <person name="Chow J."/>
            <person name="Chiniquy J."/>
            <person name="Lipzen A."/>
            <person name="Tritt A."/>
            <person name="Sun H."/>
            <person name="Haridas S."/>
            <person name="LaButti K."/>
            <person name="Ohm R.A."/>
            <person name="Kues U."/>
            <person name="Blanchette R.A."/>
            <person name="Grigoriev I.V."/>
            <person name="Minto R.E."/>
            <person name="Hibbett D.S."/>
        </authorList>
    </citation>
    <scope>NUCLEOTIDE SEQUENCE [LARGE SCALE GENOMIC DNA]</scope>
    <source>
        <strain evidence="1 2">FP15055 ss-10</strain>
    </source>
</reference>
<proteinExistence type="predicted"/>